<evidence type="ECO:0000313" key="1">
    <source>
        <dbReference type="EMBL" id="MBB6060394.1"/>
    </source>
</evidence>
<name>A0A7W9T4S8_9BACT</name>
<dbReference type="Proteomes" id="UP000532746">
    <property type="component" value="Unassembled WGS sequence"/>
</dbReference>
<dbReference type="AlphaFoldDB" id="A0A7W9T4S8"/>
<reference evidence="1 2" key="1">
    <citation type="submission" date="2020-08" db="EMBL/GenBank/DDBJ databases">
        <title>Genomic Encyclopedia of Type Strains, Phase IV (KMG-IV): sequencing the most valuable type-strain genomes for metagenomic binning, comparative biology and taxonomic classification.</title>
        <authorList>
            <person name="Goeker M."/>
        </authorList>
    </citation>
    <scope>NUCLEOTIDE SEQUENCE [LARGE SCALE GENOMIC DNA]</scope>
    <source>
        <strain evidence="1 2">DSM 26718</strain>
    </source>
</reference>
<dbReference type="EMBL" id="JACHGG010000004">
    <property type="protein sequence ID" value="MBB6060394.1"/>
    <property type="molecule type" value="Genomic_DNA"/>
</dbReference>
<comment type="caution">
    <text evidence="1">The sequence shown here is derived from an EMBL/GenBank/DDBJ whole genome shotgun (WGS) entry which is preliminary data.</text>
</comment>
<accession>A0A7W9T4S8</accession>
<gene>
    <name evidence="1" type="ORF">HNQ93_003260</name>
</gene>
<protein>
    <submittedName>
        <fullName evidence="1">Uncharacterized protein</fullName>
    </submittedName>
</protein>
<keyword evidence="2" id="KW-1185">Reference proteome</keyword>
<organism evidence="1 2">
    <name type="scientific">Hymenobacter luteus</name>
    <dbReference type="NCBI Taxonomy" id="1411122"/>
    <lineage>
        <taxon>Bacteria</taxon>
        <taxon>Pseudomonadati</taxon>
        <taxon>Bacteroidota</taxon>
        <taxon>Cytophagia</taxon>
        <taxon>Cytophagales</taxon>
        <taxon>Hymenobacteraceae</taxon>
        <taxon>Hymenobacter</taxon>
    </lineage>
</organism>
<dbReference type="RefSeq" id="WP_183404475.1">
    <property type="nucleotide sequence ID" value="NZ_JACHGG010000004.1"/>
</dbReference>
<sequence>MLALRTDLHDILSFGMLSRHTLDILRHKHGVSEGELFSALMQTLREQRTAQAGKPAAGPRPGAGPLVCGPEEHICRHCGEILRKKDAMKHLWQAHDLVVRHAPEAHYSTDVRLAALYQEARAAGTDPQALVAAWTAAEQFGEQFASVRGPGVRRYLVKRRGYTMLMVGSTSLNSTYQRQDLNRDSQRHGFTRCLRGTFLVVPMRT</sequence>
<evidence type="ECO:0000313" key="2">
    <source>
        <dbReference type="Proteomes" id="UP000532746"/>
    </source>
</evidence>
<proteinExistence type="predicted"/>